<evidence type="ECO:0000256" key="11">
    <source>
        <dbReference type="ARBA" id="ARBA00023004"/>
    </source>
</evidence>
<accession>A0AAV1HXG7</accession>
<name>A0AAV1HXG7_9CHLO</name>
<comment type="caution">
    <text evidence="17">The sequence shown here is derived from an EMBL/GenBank/DDBJ whole genome shotgun (WGS) entry which is preliminary data.</text>
</comment>
<evidence type="ECO:0000256" key="2">
    <source>
        <dbReference type="ARBA" id="ARBA00004370"/>
    </source>
</evidence>
<dbReference type="InterPro" id="IPR013626">
    <property type="entry name" value="PaO"/>
</dbReference>
<dbReference type="GO" id="GO:0046872">
    <property type="term" value="F:metal ion binding"/>
    <property type="evidence" value="ECO:0007669"/>
    <property type="project" value="UniProtKB-KW"/>
</dbReference>
<dbReference type="GO" id="GO:0010277">
    <property type="term" value="F:chlorophyllide a oxygenase activity"/>
    <property type="evidence" value="ECO:0007669"/>
    <property type="project" value="InterPro"/>
</dbReference>
<dbReference type="SUPFAM" id="SSF55961">
    <property type="entry name" value="Bet v1-like"/>
    <property type="match status" value="1"/>
</dbReference>
<keyword evidence="5 15" id="KW-0812">Transmembrane</keyword>
<dbReference type="Gene3D" id="3.90.380.10">
    <property type="entry name" value="Naphthalene 1,2-dioxygenase Alpha Subunit, Chain A, domain 1"/>
    <property type="match status" value="1"/>
</dbReference>
<feature type="transmembrane region" description="Helical" evidence="15">
    <location>
        <begin position="574"/>
        <end position="593"/>
    </location>
</feature>
<evidence type="ECO:0000256" key="15">
    <source>
        <dbReference type="SAM" id="Phobius"/>
    </source>
</evidence>
<dbReference type="EMBL" id="CAUYUE010000003">
    <property type="protein sequence ID" value="CAK0757015.1"/>
    <property type="molecule type" value="Genomic_DNA"/>
</dbReference>
<sequence>MRNLNLLHVVTAVASNCAKEKVTHEEGLVAHIDTGIMFVKSGELSSPGHLPACKHTLIPKKLLLGIRPPAQSRRLNLTHDAVGQSATVKELQQTKEERAEVSQSNVVTLGSQRQRNKGRDEGHFAQMHSQQQTDQEVFNWTKQWYPIASEMDLDHAIPHSMMLLGKKLVLWRDGEEQWHCFEDACPHRKVPLSEGRVEEGELQCGYHGWRFGGDGRPTFIPQLRSVDEKAEQNACSSSRSCAPAYPTQVQQGLIWVWAESGGSAFLESTQRQPCLNPLKQSTPAEQFTSSYINYIRDLPGGFQEWIENMTDQSHVSWAHHSAAGNRHGPKQGYFKAISVEEKSGSDGGFEFVFDWTANSKTVNEETTFEFVPPVYSGFTVKGGRFCLWIYAVPVSESCTRLIINAGGNFPKPKPAPGLAGLKARLSPQPLIRTLLRRLRWAPHLQLNAVNDGDIVFMHQQTHNNRVALGTDFKGHYYTPGGSDRGVMAWRKWLAEKGSGGPDYENSTCGEAYRADSGRLDRRALLDRYTQHTANCKACSQALKQVQLARRAFAGVGAGALLALVAFLGRGSALLTAGPVISLAAAALGAAAFAQLQKLEAQFVFTDWVNHEK</sequence>
<evidence type="ECO:0000256" key="9">
    <source>
        <dbReference type="ARBA" id="ARBA00022989"/>
    </source>
</evidence>
<proteinExistence type="predicted"/>
<evidence type="ECO:0000313" key="17">
    <source>
        <dbReference type="EMBL" id="CAK0757015.1"/>
    </source>
</evidence>
<evidence type="ECO:0000256" key="4">
    <source>
        <dbReference type="ARBA" id="ARBA00022640"/>
    </source>
</evidence>
<dbReference type="InterPro" id="IPR017941">
    <property type="entry name" value="Rieske_2Fe-2S"/>
</dbReference>
<dbReference type="Gene3D" id="2.102.10.10">
    <property type="entry name" value="Rieske [2Fe-2S] iron-sulphur domain"/>
    <property type="match status" value="1"/>
</dbReference>
<dbReference type="GO" id="GO:0016020">
    <property type="term" value="C:membrane"/>
    <property type="evidence" value="ECO:0007669"/>
    <property type="project" value="UniProtKB-SubCell"/>
</dbReference>
<evidence type="ECO:0000256" key="5">
    <source>
        <dbReference type="ARBA" id="ARBA00022692"/>
    </source>
</evidence>
<feature type="domain" description="Rieske" evidence="16">
    <location>
        <begin position="144"/>
        <end position="256"/>
    </location>
</feature>
<feature type="compositionally biased region" description="Polar residues" evidence="14">
    <location>
        <begin position="101"/>
        <end position="113"/>
    </location>
</feature>
<keyword evidence="18" id="KW-1185">Reference proteome</keyword>
<keyword evidence="3" id="KW-0150">Chloroplast</keyword>
<dbReference type="Pfam" id="PF00355">
    <property type="entry name" value="Rieske"/>
    <property type="match status" value="1"/>
</dbReference>
<keyword evidence="10" id="KW-0560">Oxidoreductase</keyword>
<dbReference type="Pfam" id="PF08417">
    <property type="entry name" value="PaO"/>
    <property type="match status" value="1"/>
</dbReference>
<feature type="transmembrane region" description="Helical" evidence="15">
    <location>
        <begin position="551"/>
        <end position="568"/>
    </location>
</feature>
<keyword evidence="7" id="KW-0479">Metal-binding</keyword>
<dbReference type="InterPro" id="IPR036922">
    <property type="entry name" value="Rieske_2Fe-2S_sf"/>
</dbReference>
<keyword evidence="6" id="KW-0001">2Fe-2S</keyword>
<dbReference type="PANTHER" id="PTHR21266">
    <property type="entry name" value="IRON-SULFUR DOMAIN CONTAINING PROTEIN"/>
    <property type="match status" value="1"/>
</dbReference>
<evidence type="ECO:0000256" key="7">
    <source>
        <dbReference type="ARBA" id="ARBA00022723"/>
    </source>
</evidence>
<gene>
    <name evidence="17" type="ORF">CVIRNUC_002503</name>
</gene>
<evidence type="ECO:0000256" key="1">
    <source>
        <dbReference type="ARBA" id="ARBA00004229"/>
    </source>
</evidence>
<keyword evidence="11" id="KW-0408">Iron</keyword>
<evidence type="ECO:0000256" key="6">
    <source>
        <dbReference type="ARBA" id="ARBA00022714"/>
    </source>
</evidence>
<keyword evidence="13 15" id="KW-0472">Membrane</keyword>
<evidence type="ECO:0000256" key="10">
    <source>
        <dbReference type="ARBA" id="ARBA00023002"/>
    </source>
</evidence>
<keyword evidence="12" id="KW-0411">Iron-sulfur</keyword>
<dbReference type="GO" id="GO:0051537">
    <property type="term" value="F:2 iron, 2 sulfur cluster binding"/>
    <property type="evidence" value="ECO:0007669"/>
    <property type="project" value="UniProtKB-KW"/>
</dbReference>
<protein>
    <recommendedName>
        <fullName evidence="16">Rieske domain-containing protein</fullName>
    </recommendedName>
</protein>
<dbReference type="GO" id="GO:0009507">
    <property type="term" value="C:chloroplast"/>
    <property type="evidence" value="ECO:0007669"/>
    <property type="project" value="UniProtKB-SubCell"/>
</dbReference>
<reference evidence="17 18" key="1">
    <citation type="submission" date="2023-10" db="EMBL/GenBank/DDBJ databases">
        <authorList>
            <person name="Maclean D."/>
            <person name="Macfadyen A."/>
        </authorList>
    </citation>
    <scope>NUCLEOTIDE SEQUENCE [LARGE SCALE GENOMIC DNA]</scope>
</reference>
<evidence type="ECO:0000256" key="3">
    <source>
        <dbReference type="ARBA" id="ARBA00022528"/>
    </source>
</evidence>
<dbReference type="Proteomes" id="UP001314263">
    <property type="component" value="Unassembled WGS sequence"/>
</dbReference>
<evidence type="ECO:0000313" key="18">
    <source>
        <dbReference type="Proteomes" id="UP001314263"/>
    </source>
</evidence>
<dbReference type="PROSITE" id="PS51296">
    <property type="entry name" value="RIESKE"/>
    <property type="match status" value="1"/>
</dbReference>
<keyword evidence="4" id="KW-0934">Plastid</keyword>
<evidence type="ECO:0000256" key="8">
    <source>
        <dbReference type="ARBA" id="ARBA00022946"/>
    </source>
</evidence>
<evidence type="ECO:0000256" key="12">
    <source>
        <dbReference type="ARBA" id="ARBA00023014"/>
    </source>
</evidence>
<comment type="subcellular location">
    <subcellularLocation>
        <location evidence="2">Membrane</location>
    </subcellularLocation>
    <subcellularLocation>
        <location evidence="1">Plastid</location>
        <location evidence="1">Chloroplast</location>
    </subcellularLocation>
</comment>
<evidence type="ECO:0000256" key="13">
    <source>
        <dbReference type="ARBA" id="ARBA00023136"/>
    </source>
</evidence>
<dbReference type="AlphaFoldDB" id="A0AAV1HXG7"/>
<feature type="region of interest" description="Disordered" evidence="14">
    <location>
        <begin position="99"/>
        <end position="119"/>
    </location>
</feature>
<keyword evidence="8" id="KW-0809">Transit peptide</keyword>
<evidence type="ECO:0000256" key="14">
    <source>
        <dbReference type="SAM" id="MobiDB-lite"/>
    </source>
</evidence>
<dbReference type="SUPFAM" id="SSF50022">
    <property type="entry name" value="ISP domain"/>
    <property type="match status" value="1"/>
</dbReference>
<evidence type="ECO:0000259" key="16">
    <source>
        <dbReference type="PROSITE" id="PS51296"/>
    </source>
</evidence>
<organism evidence="17 18">
    <name type="scientific">Coccomyxa viridis</name>
    <dbReference type="NCBI Taxonomy" id="1274662"/>
    <lineage>
        <taxon>Eukaryota</taxon>
        <taxon>Viridiplantae</taxon>
        <taxon>Chlorophyta</taxon>
        <taxon>core chlorophytes</taxon>
        <taxon>Trebouxiophyceae</taxon>
        <taxon>Trebouxiophyceae incertae sedis</taxon>
        <taxon>Coccomyxaceae</taxon>
        <taxon>Coccomyxa</taxon>
    </lineage>
</organism>
<keyword evidence="9 15" id="KW-1133">Transmembrane helix</keyword>
<dbReference type="InterPro" id="IPR050584">
    <property type="entry name" value="Cholesterol_7-desaturase"/>
</dbReference>
<dbReference type="PANTHER" id="PTHR21266:SF32">
    <property type="entry name" value="CHOLESTEROL 7-DESATURASE NVD"/>
    <property type="match status" value="1"/>
</dbReference>